<comment type="similarity">
    <text evidence="1">Belongs to the UPF0303 family.</text>
</comment>
<dbReference type="PANTHER" id="PTHR28255">
    <property type="match status" value="1"/>
</dbReference>
<keyword evidence="3" id="KW-1185">Reference proteome</keyword>
<dbReference type="Gene3D" id="3.30.450.150">
    <property type="entry name" value="Haem-degrading domain"/>
    <property type="match status" value="1"/>
</dbReference>
<evidence type="ECO:0000256" key="1">
    <source>
        <dbReference type="HAMAP-Rule" id="MF_00761"/>
    </source>
</evidence>
<dbReference type="InterPro" id="IPR038084">
    <property type="entry name" value="PduO/GlcC-like_sf"/>
</dbReference>
<evidence type="ECO:0000313" key="3">
    <source>
        <dbReference type="Proteomes" id="UP000533598"/>
    </source>
</evidence>
<accession>A0A7W7CKP9</accession>
<dbReference type="RefSeq" id="WP_185008242.1">
    <property type="nucleotide sequence ID" value="NZ_BAAAUI010000014.1"/>
</dbReference>
<proteinExistence type="inferred from homology"/>
<reference evidence="2 3" key="1">
    <citation type="submission" date="2020-08" db="EMBL/GenBank/DDBJ databases">
        <title>Sequencing the genomes of 1000 actinobacteria strains.</title>
        <authorList>
            <person name="Klenk H.-P."/>
        </authorList>
    </citation>
    <scope>NUCLEOTIDE SEQUENCE [LARGE SCALE GENOMIC DNA]</scope>
    <source>
        <strain evidence="2 3">DSM 44230</strain>
    </source>
</reference>
<dbReference type="AlphaFoldDB" id="A0A7W7CKP9"/>
<comment type="caution">
    <text evidence="2">The sequence shown here is derived from an EMBL/GenBank/DDBJ whole genome shotgun (WGS) entry which is preliminary data.</text>
</comment>
<dbReference type="HAMAP" id="MF_00761">
    <property type="entry name" value="UPF0303"/>
    <property type="match status" value="1"/>
</dbReference>
<dbReference type="SUPFAM" id="SSF143744">
    <property type="entry name" value="GlcG-like"/>
    <property type="match status" value="1"/>
</dbReference>
<protein>
    <recommendedName>
        <fullName evidence="1">UPF0303 protein HNR67_007689</fullName>
    </recommendedName>
</protein>
<dbReference type="Proteomes" id="UP000533598">
    <property type="component" value="Unassembled WGS sequence"/>
</dbReference>
<dbReference type="PANTHER" id="PTHR28255:SF1">
    <property type="entry name" value="UPF0303 PROTEIN YBR137W"/>
    <property type="match status" value="1"/>
</dbReference>
<sequence length="162" mass="17757">MTSPWTLDELTEQELDLQFDRFDNDTAWELGSQLVAAARAAGLPVVVAIHRNGQRLFHAALPGTSADNDAWVERKARVVARFGHSSFLIGERCRAKGSTFEETMRLDQDTYAAHGGSFPVTVRGVGVVGSVTVSGLPQVEDHRFVVAQLTEYSRLAKSTHSM</sequence>
<gene>
    <name evidence="2" type="ORF">HNR67_007689</name>
</gene>
<dbReference type="EMBL" id="JACHMH010000001">
    <property type="protein sequence ID" value="MBB4681571.1"/>
    <property type="molecule type" value="Genomic_DNA"/>
</dbReference>
<dbReference type="InterPro" id="IPR010371">
    <property type="entry name" value="YBR137W-like"/>
</dbReference>
<name>A0A7W7CKP9_9PSEU</name>
<evidence type="ECO:0000313" key="2">
    <source>
        <dbReference type="EMBL" id="MBB4681571.1"/>
    </source>
</evidence>
<dbReference type="InterPro" id="IPR005624">
    <property type="entry name" value="PduO/GlcC-like"/>
</dbReference>
<dbReference type="PIRSF" id="PIRSF008757">
    <property type="entry name" value="UCP008757"/>
    <property type="match status" value="1"/>
</dbReference>
<dbReference type="Pfam" id="PF03928">
    <property type="entry name" value="HbpS-like"/>
    <property type="match status" value="1"/>
</dbReference>
<organism evidence="2 3">
    <name type="scientific">Crossiella cryophila</name>
    <dbReference type="NCBI Taxonomy" id="43355"/>
    <lineage>
        <taxon>Bacteria</taxon>
        <taxon>Bacillati</taxon>
        <taxon>Actinomycetota</taxon>
        <taxon>Actinomycetes</taxon>
        <taxon>Pseudonocardiales</taxon>
        <taxon>Pseudonocardiaceae</taxon>
        <taxon>Crossiella</taxon>
    </lineage>
</organism>
<dbReference type="NCBIfam" id="NF002696">
    <property type="entry name" value="PRK02487.1-5"/>
    <property type="match status" value="1"/>
</dbReference>